<protein>
    <submittedName>
        <fullName evidence="1">Uncharacterized protein</fullName>
    </submittedName>
</protein>
<evidence type="ECO:0000313" key="1">
    <source>
        <dbReference type="EMBL" id="EHO14750.1"/>
    </source>
</evidence>
<evidence type="ECO:0000313" key="2">
    <source>
        <dbReference type="Proteomes" id="UP000004834"/>
    </source>
</evidence>
<dbReference type="Proteomes" id="UP000004834">
    <property type="component" value="Unassembled WGS sequence"/>
</dbReference>
<sequence length="33" mass="4247">MKNIKANDFAFYRAYFEYLIITYRFHKRRIEEV</sequence>
<gene>
    <name evidence="1" type="ORF">HMPREF9715_00635</name>
</gene>
<reference evidence="1 2" key="1">
    <citation type="submission" date="2011-11" db="EMBL/GenBank/DDBJ databases">
        <title>The Genome Sequence of Myroides odoratimimus CIP 101113.</title>
        <authorList>
            <person name="Earl A."/>
            <person name="Ward D."/>
            <person name="Feldgarden M."/>
            <person name="Gevers D."/>
            <person name="Huys G."/>
            <person name="Young S.K."/>
            <person name="Zeng Q."/>
            <person name="Gargeya S."/>
            <person name="Fitzgerald M."/>
            <person name="Haas B."/>
            <person name="Abouelleil A."/>
            <person name="Alvarado L."/>
            <person name="Arachchi H.M."/>
            <person name="Berlin A."/>
            <person name="Brown A."/>
            <person name="Chapman S.B."/>
            <person name="Chen Z."/>
            <person name="Dunbar C."/>
            <person name="Freedman E."/>
            <person name="Gearin G."/>
            <person name="Goldberg J."/>
            <person name="Griggs A."/>
            <person name="Gujja S."/>
            <person name="Heiman D."/>
            <person name="Howarth C."/>
            <person name="Larson L."/>
            <person name="Lui A."/>
            <person name="MacDonald P.J.P."/>
            <person name="Montmayeur A."/>
            <person name="Murphy C."/>
            <person name="Neiman D."/>
            <person name="Pearson M."/>
            <person name="Priest M."/>
            <person name="Roberts A."/>
            <person name="Saif S."/>
            <person name="Shea T."/>
            <person name="Shenoy N."/>
            <person name="Sisk P."/>
            <person name="Stolte C."/>
            <person name="Sykes S."/>
            <person name="Wortman J."/>
            <person name="Nusbaum C."/>
            <person name="Birren B."/>
        </authorList>
    </citation>
    <scope>NUCLEOTIDE SEQUENCE [LARGE SCALE GENOMIC DNA]</scope>
    <source>
        <strain evidence="1 2">CIP 101113</strain>
    </source>
</reference>
<name>A0AAV3F6B9_9FLAO</name>
<accession>A0AAV3F6B9</accession>
<comment type="caution">
    <text evidence="1">The sequence shown here is derived from an EMBL/GenBank/DDBJ whole genome shotgun (WGS) entry which is preliminary data.</text>
</comment>
<organism evidence="1 2">
    <name type="scientific">Myroides odoratimimus CIP 101113</name>
    <dbReference type="NCBI Taxonomy" id="883154"/>
    <lineage>
        <taxon>Bacteria</taxon>
        <taxon>Pseudomonadati</taxon>
        <taxon>Bacteroidota</taxon>
        <taxon>Flavobacteriia</taxon>
        <taxon>Flavobacteriales</taxon>
        <taxon>Flavobacteriaceae</taxon>
        <taxon>Myroides</taxon>
    </lineage>
</organism>
<proteinExistence type="predicted"/>
<dbReference type="AlphaFoldDB" id="A0AAV3F6B9"/>
<dbReference type="EMBL" id="AGEE01000005">
    <property type="protein sequence ID" value="EHO14750.1"/>
    <property type="molecule type" value="Genomic_DNA"/>
</dbReference>